<dbReference type="Proteomes" id="UP000799536">
    <property type="component" value="Unassembled WGS sequence"/>
</dbReference>
<name>A0A9P4JIW4_9PLEO</name>
<feature type="transmembrane region" description="Helical" evidence="1">
    <location>
        <begin position="30"/>
        <end position="47"/>
    </location>
</feature>
<comment type="caution">
    <text evidence="2">The sequence shown here is derived from an EMBL/GenBank/DDBJ whole genome shotgun (WGS) entry which is preliminary data.</text>
</comment>
<evidence type="ECO:0000313" key="3">
    <source>
        <dbReference type="Proteomes" id="UP000799536"/>
    </source>
</evidence>
<proteinExistence type="predicted"/>
<gene>
    <name evidence="2" type="ORF">GQ43DRAFT_441785</name>
</gene>
<keyword evidence="3" id="KW-1185">Reference proteome</keyword>
<organism evidence="2 3">
    <name type="scientific">Delitschia confertaspora ATCC 74209</name>
    <dbReference type="NCBI Taxonomy" id="1513339"/>
    <lineage>
        <taxon>Eukaryota</taxon>
        <taxon>Fungi</taxon>
        <taxon>Dikarya</taxon>
        <taxon>Ascomycota</taxon>
        <taxon>Pezizomycotina</taxon>
        <taxon>Dothideomycetes</taxon>
        <taxon>Pleosporomycetidae</taxon>
        <taxon>Pleosporales</taxon>
        <taxon>Delitschiaceae</taxon>
        <taxon>Delitschia</taxon>
    </lineage>
</organism>
<protein>
    <submittedName>
        <fullName evidence="2">Uncharacterized protein</fullName>
    </submittedName>
</protein>
<dbReference type="AlphaFoldDB" id="A0A9P4JIW4"/>
<reference evidence="2" key="1">
    <citation type="journal article" date="2020" name="Stud. Mycol.">
        <title>101 Dothideomycetes genomes: a test case for predicting lifestyles and emergence of pathogens.</title>
        <authorList>
            <person name="Haridas S."/>
            <person name="Albert R."/>
            <person name="Binder M."/>
            <person name="Bloem J."/>
            <person name="Labutti K."/>
            <person name="Salamov A."/>
            <person name="Andreopoulos B."/>
            <person name="Baker S."/>
            <person name="Barry K."/>
            <person name="Bills G."/>
            <person name="Bluhm B."/>
            <person name="Cannon C."/>
            <person name="Castanera R."/>
            <person name="Culley D."/>
            <person name="Daum C."/>
            <person name="Ezra D."/>
            <person name="Gonzalez J."/>
            <person name="Henrissat B."/>
            <person name="Kuo A."/>
            <person name="Liang C."/>
            <person name="Lipzen A."/>
            <person name="Lutzoni F."/>
            <person name="Magnuson J."/>
            <person name="Mondo S."/>
            <person name="Nolan M."/>
            <person name="Ohm R."/>
            <person name="Pangilinan J."/>
            <person name="Park H.-J."/>
            <person name="Ramirez L."/>
            <person name="Alfaro M."/>
            <person name="Sun H."/>
            <person name="Tritt A."/>
            <person name="Yoshinaga Y."/>
            <person name="Zwiers L.-H."/>
            <person name="Turgeon B."/>
            <person name="Goodwin S."/>
            <person name="Spatafora J."/>
            <person name="Crous P."/>
            <person name="Grigoriev I."/>
        </authorList>
    </citation>
    <scope>NUCLEOTIDE SEQUENCE</scope>
    <source>
        <strain evidence="2">ATCC 74209</strain>
    </source>
</reference>
<accession>A0A9P4JIW4</accession>
<dbReference type="EMBL" id="ML994034">
    <property type="protein sequence ID" value="KAF2200192.1"/>
    <property type="molecule type" value="Genomic_DNA"/>
</dbReference>
<keyword evidence="1" id="KW-0812">Transmembrane</keyword>
<keyword evidence="1" id="KW-1133">Transmembrane helix</keyword>
<sequence length="54" mass="6564">MYNVIFVLRIPFISSDDDARVRRYRKRSSFLFRLFLYIVVLGMRDLIMKKCGFP</sequence>
<keyword evidence="1" id="KW-0472">Membrane</keyword>
<evidence type="ECO:0000313" key="2">
    <source>
        <dbReference type="EMBL" id="KAF2200192.1"/>
    </source>
</evidence>
<evidence type="ECO:0000256" key="1">
    <source>
        <dbReference type="SAM" id="Phobius"/>
    </source>
</evidence>